<organism evidence="1 2">
    <name type="scientific">Gonapodya prolifera (strain JEL478)</name>
    <name type="common">Monoblepharis prolifera</name>
    <dbReference type="NCBI Taxonomy" id="1344416"/>
    <lineage>
        <taxon>Eukaryota</taxon>
        <taxon>Fungi</taxon>
        <taxon>Fungi incertae sedis</taxon>
        <taxon>Chytridiomycota</taxon>
        <taxon>Chytridiomycota incertae sedis</taxon>
        <taxon>Monoblepharidomycetes</taxon>
        <taxon>Monoblepharidales</taxon>
        <taxon>Gonapodyaceae</taxon>
        <taxon>Gonapodya</taxon>
    </lineage>
</organism>
<dbReference type="EMBL" id="KQ965749">
    <property type="protein sequence ID" value="KXS16921.1"/>
    <property type="molecule type" value="Genomic_DNA"/>
</dbReference>
<name>A0A139AJH3_GONPJ</name>
<evidence type="ECO:0000313" key="2">
    <source>
        <dbReference type="Proteomes" id="UP000070544"/>
    </source>
</evidence>
<dbReference type="Proteomes" id="UP000070544">
    <property type="component" value="Unassembled WGS sequence"/>
</dbReference>
<dbReference type="AlphaFoldDB" id="A0A139AJH3"/>
<sequence>SGNNTLTNINFPDLGVPSGIHDFGRFGSSTNVLDCKALCDAMQERCTLFALSDAQQICWLKSSQTIPYPGQVVDGSLSNHVKLTQIPVTGGVTSAWCLSRQGTITSRTSKLGISLRKLVPSLKTHSCHVTPIFFERKIQHCRNSLNQRTFRFRMYSFIASSGPPAPHQLSPRTS</sequence>
<keyword evidence="2" id="KW-1185">Reference proteome</keyword>
<feature type="non-terminal residue" evidence="1">
    <location>
        <position position="1"/>
    </location>
</feature>
<accession>A0A139AJH3</accession>
<gene>
    <name evidence="1" type="ORF">M427DRAFT_493332</name>
</gene>
<evidence type="ECO:0008006" key="3">
    <source>
        <dbReference type="Google" id="ProtNLM"/>
    </source>
</evidence>
<protein>
    <recommendedName>
        <fullName evidence="3">Apple domain-containing protein</fullName>
    </recommendedName>
</protein>
<proteinExistence type="predicted"/>
<evidence type="ECO:0000313" key="1">
    <source>
        <dbReference type="EMBL" id="KXS16921.1"/>
    </source>
</evidence>
<reference evidence="1 2" key="1">
    <citation type="journal article" date="2015" name="Genome Biol. Evol.">
        <title>Phylogenomic analyses indicate that early fungi evolved digesting cell walls of algal ancestors of land plants.</title>
        <authorList>
            <person name="Chang Y."/>
            <person name="Wang S."/>
            <person name="Sekimoto S."/>
            <person name="Aerts A.L."/>
            <person name="Choi C."/>
            <person name="Clum A."/>
            <person name="LaButti K.M."/>
            <person name="Lindquist E.A."/>
            <person name="Yee Ngan C."/>
            <person name="Ohm R.A."/>
            <person name="Salamov A.A."/>
            <person name="Grigoriev I.V."/>
            <person name="Spatafora J.W."/>
            <person name="Berbee M.L."/>
        </authorList>
    </citation>
    <scope>NUCLEOTIDE SEQUENCE [LARGE SCALE GENOMIC DNA]</scope>
    <source>
        <strain evidence="1 2">JEL478</strain>
    </source>
</reference>